<comment type="caution">
    <text evidence="4">The sequence shown here is derived from an EMBL/GenBank/DDBJ whole genome shotgun (WGS) entry which is preliminary data.</text>
</comment>
<evidence type="ECO:0000259" key="3">
    <source>
        <dbReference type="Pfam" id="PF17107"/>
    </source>
</evidence>
<dbReference type="InterPro" id="IPR052895">
    <property type="entry name" value="HetReg/Transcr_Mod"/>
</dbReference>
<dbReference type="PANTHER" id="PTHR24148:SF73">
    <property type="entry name" value="HET DOMAIN PROTEIN (AFU_ORTHOLOGUE AFUA_8G01020)"/>
    <property type="match status" value="1"/>
</dbReference>
<sequence>MPGFEVLDLISTVISSVESILIIYEVFKDDENVPETFRKVAESLPLVQGVLRATKKRIRTDAEEEDYPVIERVAGRCKIKAGHLEEIFGAVASWEGIFRLENYRTVLKRLGRGKRVEVLAKDMLVEVRFVAQHCAVKGAAEAYDTRLGEAIGDLSRMPPWMPDVGFPFNLINSRPGNQYMDNHIEYISSNITFGNNSCSTDSGGGTVTWVKDVQRAAEIPPLMWEVPWFGQSGTSPARHLWNPCAKKDCVLSNGHLSSHEIWKPCATEDCSRHQGHDGDHRMRSEELSKIDARFEKRARDAERFWRELADTVLEAMGYPQPEGRWRPKMAKTIIKPLESTRRKASNQSPTLSRGVPSSPYRPFVLENRQIRLFQLNPRTTTSSITGSFICAELSLRHMYTALSYTGGDGGAKRKITLLDQGELAIGENLYSFLRLQSSIITEPTSFWIDAICIDQSNTRERNHQVGLMRQIYTSATKVYVWLGQEDEGSNIAMRFVAAQASKPLRPRGSGYRPLWSRQEGKALHALFDRRYWRRMWIIQELLHANDITVWCGSLSFTWDDIEKLYLKLKTIEESNWFAHHEYHLMVMQSSAAVMIWQRAHWRHPDTPVPSLQTLIEIFRDWQCTDLRDKVFALSGMATEESTVEPDYTLTTREVYFAVLRHDEGQQEQFRALLAQTFGLAGRDVR</sequence>
<feature type="domain" description="NACHT-NTPase and P-loop NTPases N-terminal" evidence="3">
    <location>
        <begin position="10"/>
        <end position="127"/>
    </location>
</feature>
<evidence type="ECO:0000259" key="2">
    <source>
        <dbReference type="Pfam" id="PF06985"/>
    </source>
</evidence>
<evidence type="ECO:0008006" key="6">
    <source>
        <dbReference type="Google" id="ProtNLM"/>
    </source>
</evidence>
<protein>
    <recommendedName>
        <fullName evidence="6">Heterokaryon incompatibility domain-containing protein</fullName>
    </recommendedName>
</protein>
<feature type="region of interest" description="Disordered" evidence="1">
    <location>
        <begin position="336"/>
        <end position="357"/>
    </location>
</feature>
<proteinExistence type="predicted"/>
<organism evidence="4 5">
    <name type="scientific">Fusarium xylarioides</name>
    <dbReference type="NCBI Taxonomy" id="221167"/>
    <lineage>
        <taxon>Eukaryota</taxon>
        <taxon>Fungi</taxon>
        <taxon>Dikarya</taxon>
        <taxon>Ascomycota</taxon>
        <taxon>Pezizomycotina</taxon>
        <taxon>Sordariomycetes</taxon>
        <taxon>Hypocreomycetidae</taxon>
        <taxon>Hypocreales</taxon>
        <taxon>Nectriaceae</taxon>
        <taxon>Fusarium</taxon>
        <taxon>Fusarium fujikuroi species complex</taxon>
    </lineage>
</organism>
<dbReference type="InterPro" id="IPR010730">
    <property type="entry name" value="HET"/>
</dbReference>
<gene>
    <name evidence="4" type="ORF">H9Q72_006500</name>
</gene>
<evidence type="ECO:0000313" key="5">
    <source>
        <dbReference type="Proteomes" id="UP000750502"/>
    </source>
</evidence>
<dbReference type="OrthoDB" id="5386682at2759"/>
<dbReference type="InterPro" id="IPR031352">
    <property type="entry name" value="SesA"/>
</dbReference>
<dbReference type="Proteomes" id="UP000750502">
    <property type="component" value="Unassembled WGS sequence"/>
</dbReference>
<feature type="domain" description="Heterokaryon incompatibility" evidence="2">
    <location>
        <begin position="399"/>
        <end position="540"/>
    </location>
</feature>
<keyword evidence="5" id="KW-1185">Reference proteome</keyword>
<reference evidence="4" key="1">
    <citation type="journal article" date="2020" name="bioRxiv">
        <title>Historical genomics reveals the evolutionary mechanisms behind multiple outbreaks of the host-specific coffee wilt pathogen Fusarium xylarioides.</title>
        <authorList>
            <person name="Peck D."/>
            <person name="Nowell R.W."/>
            <person name="Flood J."/>
            <person name="Ryan M.J."/>
            <person name="Barraclough T.G."/>
        </authorList>
    </citation>
    <scope>NUCLEOTIDE SEQUENCE</scope>
    <source>
        <strain evidence="4">IMI 127659i</strain>
    </source>
</reference>
<evidence type="ECO:0000256" key="1">
    <source>
        <dbReference type="SAM" id="MobiDB-lite"/>
    </source>
</evidence>
<dbReference type="EMBL" id="JADFTT010000201">
    <property type="protein sequence ID" value="KAG5765422.1"/>
    <property type="molecule type" value="Genomic_DNA"/>
</dbReference>
<dbReference type="AlphaFoldDB" id="A0A9P7HS07"/>
<name>A0A9P7HS07_9HYPO</name>
<dbReference type="Pfam" id="PF17107">
    <property type="entry name" value="SesA"/>
    <property type="match status" value="1"/>
</dbReference>
<evidence type="ECO:0000313" key="4">
    <source>
        <dbReference type="EMBL" id="KAG5765422.1"/>
    </source>
</evidence>
<reference evidence="4" key="2">
    <citation type="submission" date="2020-10" db="EMBL/GenBank/DDBJ databases">
        <authorList>
            <person name="Peck L.D."/>
            <person name="Nowell R.W."/>
            <person name="Flood J."/>
            <person name="Ryan M.J."/>
            <person name="Barraclough T.G."/>
        </authorList>
    </citation>
    <scope>NUCLEOTIDE SEQUENCE</scope>
    <source>
        <strain evidence="4">IMI 127659i</strain>
    </source>
</reference>
<dbReference type="Pfam" id="PF06985">
    <property type="entry name" value="HET"/>
    <property type="match status" value="1"/>
</dbReference>
<accession>A0A9P7HS07</accession>
<dbReference type="PANTHER" id="PTHR24148">
    <property type="entry name" value="ANKYRIN REPEAT DOMAIN-CONTAINING PROTEIN 39 HOMOLOG-RELATED"/>
    <property type="match status" value="1"/>
</dbReference>